<organism evidence="3 4">
    <name type="scientific">Sporothrix bragantina</name>
    <dbReference type="NCBI Taxonomy" id="671064"/>
    <lineage>
        <taxon>Eukaryota</taxon>
        <taxon>Fungi</taxon>
        <taxon>Dikarya</taxon>
        <taxon>Ascomycota</taxon>
        <taxon>Pezizomycotina</taxon>
        <taxon>Sordariomycetes</taxon>
        <taxon>Sordariomycetidae</taxon>
        <taxon>Ophiostomatales</taxon>
        <taxon>Ophiostomataceae</taxon>
        <taxon>Sporothrix</taxon>
    </lineage>
</organism>
<accession>A0ABP0CPI5</accession>
<evidence type="ECO:0000313" key="4">
    <source>
        <dbReference type="Proteomes" id="UP001642406"/>
    </source>
</evidence>
<dbReference type="PANTHER" id="PTHR38788:SF3">
    <property type="entry name" value="CLR5 DOMAIN-CONTAINING PROTEIN"/>
    <property type="match status" value="1"/>
</dbReference>
<name>A0ABP0CPI5_9PEZI</name>
<feature type="domain" description="Clr5" evidence="2">
    <location>
        <begin position="44"/>
        <end position="97"/>
    </location>
</feature>
<comment type="caution">
    <text evidence="3">The sequence shown here is derived from an EMBL/GenBank/DDBJ whole genome shotgun (WGS) entry which is preliminary data.</text>
</comment>
<dbReference type="Proteomes" id="UP001642406">
    <property type="component" value="Unassembled WGS sequence"/>
</dbReference>
<keyword evidence="4" id="KW-1185">Reference proteome</keyword>
<protein>
    <recommendedName>
        <fullName evidence="2">Clr5 domain-containing protein</fullName>
    </recommendedName>
</protein>
<feature type="region of interest" description="Disordered" evidence="1">
    <location>
        <begin position="351"/>
        <end position="394"/>
    </location>
</feature>
<evidence type="ECO:0000313" key="3">
    <source>
        <dbReference type="EMBL" id="CAK7233492.1"/>
    </source>
</evidence>
<dbReference type="PANTHER" id="PTHR38788">
    <property type="entry name" value="CLR5 DOMAIN-CONTAINING PROTEIN"/>
    <property type="match status" value="1"/>
</dbReference>
<gene>
    <name evidence="3" type="ORF">SBRCBS47491_008628</name>
</gene>
<dbReference type="InterPro" id="IPR025676">
    <property type="entry name" value="Clr5_dom"/>
</dbReference>
<sequence length="589" mass="64885">MKASVAGPVLAPRPAGLAGAATAPLSSSLSLSLPLASSDCLTHSDAEWTAVYPEIERLYVRERRKLRHVMQYMENRHNFKATVQMYKKRFAKWGFQKNTRRRPTGISSSQNMAVVHAHTPPSIATPPNFGPQDALSLLFFTSVRSWAGAFFDAPYAVQHQITAVGTPSHPAPAPAKAKEISFAFKLAMDLLERGHGDLAGRTARKAFLLVEDMLGSLAAPALVWNLLEIMHHMVSQNQIQLFQMLLAHVSALVAHDAEKDPANRRFGPGHPLPSLLHGLRGIAANTECVKEALAQAWTLNAEMLFDHFHPRMVNLYCLILWESCSIGPPAAIVSSVAQWFRTIDSVEVSQEHTKAQQWYHEHGQHPQHHPNHPSQQPTPPSSTDSSETGSPPPLLKFQLDSDEIAYTPYARLHTSCLAALRAHGDLIMKDGNVIFKGDPALLLRMLAGLTTAKILEGQPDTTSFVVQPASDGGDDGWNLVGMPRLHLSNVACVIRTLVEIDRAKQNMAPSRKNLCPSSTPPPSMVEQIRAVVELRSQADGRTDPLVMREMWLLQEALEAAGERDEAQEVERDAYARIDTYIQEIPVDAV</sequence>
<feature type="compositionally biased region" description="Basic and acidic residues" evidence="1">
    <location>
        <begin position="351"/>
        <end position="364"/>
    </location>
</feature>
<dbReference type="Pfam" id="PF14420">
    <property type="entry name" value="Clr5"/>
    <property type="match status" value="1"/>
</dbReference>
<evidence type="ECO:0000259" key="2">
    <source>
        <dbReference type="Pfam" id="PF14420"/>
    </source>
</evidence>
<proteinExistence type="predicted"/>
<dbReference type="EMBL" id="CAWUHC010000116">
    <property type="protein sequence ID" value="CAK7233492.1"/>
    <property type="molecule type" value="Genomic_DNA"/>
</dbReference>
<evidence type="ECO:0000256" key="1">
    <source>
        <dbReference type="SAM" id="MobiDB-lite"/>
    </source>
</evidence>
<reference evidence="3 4" key="1">
    <citation type="submission" date="2024-01" db="EMBL/GenBank/DDBJ databases">
        <authorList>
            <person name="Allen C."/>
            <person name="Tagirdzhanova G."/>
        </authorList>
    </citation>
    <scope>NUCLEOTIDE SEQUENCE [LARGE SCALE GENOMIC DNA]</scope>
</reference>